<reference evidence="1 2" key="2">
    <citation type="journal article" date="2022" name="Mol. Ecol. Resour.">
        <title>The genomes of chicory, endive, great burdock and yacon provide insights into Asteraceae paleo-polyploidization history and plant inulin production.</title>
        <authorList>
            <person name="Fan W."/>
            <person name="Wang S."/>
            <person name="Wang H."/>
            <person name="Wang A."/>
            <person name="Jiang F."/>
            <person name="Liu H."/>
            <person name="Zhao H."/>
            <person name="Xu D."/>
            <person name="Zhang Y."/>
        </authorList>
    </citation>
    <scope>NUCLEOTIDE SEQUENCE [LARGE SCALE GENOMIC DNA]</scope>
    <source>
        <strain evidence="2">cv. Yunnan</strain>
        <tissue evidence="1">Leaves</tissue>
    </source>
</reference>
<name>A0ACB9K5H8_9ASTR</name>
<organism evidence="1 2">
    <name type="scientific">Smallanthus sonchifolius</name>
    <dbReference type="NCBI Taxonomy" id="185202"/>
    <lineage>
        <taxon>Eukaryota</taxon>
        <taxon>Viridiplantae</taxon>
        <taxon>Streptophyta</taxon>
        <taxon>Embryophyta</taxon>
        <taxon>Tracheophyta</taxon>
        <taxon>Spermatophyta</taxon>
        <taxon>Magnoliopsida</taxon>
        <taxon>eudicotyledons</taxon>
        <taxon>Gunneridae</taxon>
        <taxon>Pentapetalae</taxon>
        <taxon>asterids</taxon>
        <taxon>campanulids</taxon>
        <taxon>Asterales</taxon>
        <taxon>Asteraceae</taxon>
        <taxon>Asteroideae</taxon>
        <taxon>Heliantheae alliance</taxon>
        <taxon>Millerieae</taxon>
        <taxon>Smallanthus</taxon>
    </lineage>
</organism>
<reference evidence="2" key="1">
    <citation type="journal article" date="2022" name="Mol. Ecol. Resour.">
        <title>The genomes of chicory, endive, great burdock and yacon provide insights into Asteraceae palaeo-polyploidization history and plant inulin production.</title>
        <authorList>
            <person name="Fan W."/>
            <person name="Wang S."/>
            <person name="Wang H."/>
            <person name="Wang A."/>
            <person name="Jiang F."/>
            <person name="Liu H."/>
            <person name="Zhao H."/>
            <person name="Xu D."/>
            <person name="Zhang Y."/>
        </authorList>
    </citation>
    <scope>NUCLEOTIDE SEQUENCE [LARGE SCALE GENOMIC DNA]</scope>
    <source>
        <strain evidence="2">cv. Yunnan</strain>
    </source>
</reference>
<gene>
    <name evidence="1" type="ORF">L1987_01604</name>
</gene>
<sequence>MHLDTIGFLLEAINDDSKSNPDSVDQTSDEGAVVNLLVNAISAKHYALENILEALSQAARDTVEVFALPFMFIFEVIINNRDTNMACIHLYVYNPPHIDRLFHIQSALFDLVERRKDASL</sequence>
<evidence type="ECO:0000313" key="1">
    <source>
        <dbReference type="EMBL" id="KAI3827527.1"/>
    </source>
</evidence>
<comment type="caution">
    <text evidence="1">The sequence shown here is derived from an EMBL/GenBank/DDBJ whole genome shotgun (WGS) entry which is preliminary data.</text>
</comment>
<dbReference type="Proteomes" id="UP001056120">
    <property type="component" value="Linkage Group LG01"/>
</dbReference>
<evidence type="ECO:0000313" key="2">
    <source>
        <dbReference type="Proteomes" id="UP001056120"/>
    </source>
</evidence>
<dbReference type="EMBL" id="CM042018">
    <property type="protein sequence ID" value="KAI3827527.1"/>
    <property type="molecule type" value="Genomic_DNA"/>
</dbReference>
<accession>A0ACB9K5H8</accession>
<keyword evidence="2" id="KW-1185">Reference proteome</keyword>
<proteinExistence type="predicted"/>
<protein>
    <submittedName>
        <fullName evidence="1">Uncharacterized protein</fullName>
    </submittedName>
</protein>